<accession>A0A9J6G7J0</accession>
<reference evidence="9 10" key="1">
    <citation type="journal article" date="2020" name="Cell">
        <title>Large-Scale Comparative Analyses of Tick Genomes Elucidate Their Genetic Diversity and Vector Capacities.</title>
        <authorList>
            <consortium name="Tick Genome and Microbiome Consortium (TIGMIC)"/>
            <person name="Jia N."/>
            <person name="Wang J."/>
            <person name="Shi W."/>
            <person name="Du L."/>
            <person name="Sun Y."/>
            <person name="Zhan W."/>
            <person name="Jiang J.F."/>
            <person name="Wang Q."/>
            <person name="Zhang B."/>
            <person name="Ji P."/>
            <person name="Bell-Sakyi L."/>
            <person name="Cui X.M."/>
            <person name="Yuan T.T."/>
            <person name="Jiang B.G."/>
            <person name="Yang W.F."/>
            <person name="Lam T.T."/>
            <person name="Chang Q.C."/>
            <person name="Ding S.J."/>
            <person name="Wang X.J."/>
            <person name="Zhu J.G."/>
            <person name="Ruan X.D."/>
            <person name="Zhao L."/>
            <person name="Wei J.T."/>
            <person name="Ye R.Z."/>
            <person name="Que T.C."/>
            <person name="Du C.H."/>
            <person name="Zhou Y.H."/>
            <person name="Cheng J.X."/>
            <person name="Dai P.F."/>
            <person name="Guo W.B."/>
            <person name="Han X.H."/>
            <person name="Huang E.J."/>
            <person name="Li L.F."/>
            <person name="Wei W."/>
            <person name="Gao Y.C."/>
            <person name="Liu J.Z."/>
            <person name="Shao H.Z."/>
            <person name="Wang X."/>
            <person name="Wang C.C."/>
            <person name="Yang T.C."/>
            <person name="Huo Q.B."/>
            <person name="Li W."/>
            <person name="Chen H.Y."/>
            <person name="Chen S.E."/>
            <person name="Zhou L.G."/>
            <person name="Ni X.B."/>
            <person name="Tian J.H."/>
            <person name="Sheng Y."/>
            <person name="Liu T."/>
            <person name="Pan Y.S."/>
            <person name="Xia L.Y."/>
            <person name="Li J."/>
            <person name="Zhao F."/>
            <person name="Cao W.C."/>
        </authorList>
    </citation>
    <scope>NUCLEOTIDE SEQUENCE [LARGE SCALE GENOMIC DNA]</scope>
    <source>
        <strain evidence="9">HaeL-2018</strain>
    </source>
</reference>
<protein>
    <recommendedName>
        <fullName evidence="8">Serpin domain-containing protein</fullName>
    </recommendedName>
</protein>
<dbReference type="OrthoDB" id="9440847at2759"/>
<keyword evidence="6" id="KW-0325">Glycoprotein</keyword>
<proteinExistence type="inferred from homology"/>
<evidence type="ECO:0000256" key="1">
    <source>
        <dbReference type="ARBA" id="ARBA00004613"/>
    </source>
</evidence>
<comment type="similarity">
    <text evidence="2 7">Belongs to the serpin family.</text>
</comment>
<dbReference type="OMA" id="FAIKHRP"/>
<keyword evidence="10" id="KW-1185">Reference proteome</keyword>
<evidence type="ECO:0000256" key="7">
    <source>
        <dbReference type="RuleBase" id="RU000411"/>
    </source>
</evidence>
<dbReference type="VEuPathDB" id="VectorBase:HLOH_040543"/>
<evidence type="ECO:0000313" key="9">
    <source>
        <dbReference type="EMBL" id="KAH9371123.1"/>
    </source>
</evidence>
<dbReference type="Pfam" id="PF00079">
    <property type="entry name" value="Serpin"/>
    <property type="match status" value="1"/>
</dbReference>
<dbReference type="InterPro" id="IPR042178">
    <property type="entry name" value="Serpin_sf_1"/>
</dbReference>
<gene>
    <name evidence="9" type="ORF">HPB48_004488</name>
</gene>
<dbReference type="Gene3D" id="3.30.497.10">
    <property type="entry name" value="Antithrombin, subunit I, domain 2"/>
    <property type="match status" value="1"/>
</dbReference>
<keyword evidence="5" id="KW-0722">Serine protease inhibitor</keyword>
<comment type="caution">
    <text evidence="9">The sequence shown here is derived from an EMBL/GenBank/DDBJ whole genome shotgun (WGS) entry which is preliminary data.</text>
</comment>
<dbReference type="EMBL" id="JABSTR010000005">
    <property type="protein sequence ID" value="KAH9371123.1"/>
    <property type="molecule type" value="Genomic_DNA"/>
</dbReference>
<dbReference type="PROSITE" id="PS00284">
    <property type="entry name" value="SERPIN"/>
    <property type="match status" value="1"/>
</dbReference>
<dbReference type="Gene3D" id="2.30.39.10">
    <property type="entry name" value="Alpha-1-antitrypsin, domain 1"/>
    <property type="match status" value="1"/>
</dbReference>
<name>A0A9J6G7J0_HAELO</name>
<dbReference type="InterPro" id="IPR023795">
    <property type="entry name" value="Serpin_CS"/>
</dbReference>
<feature type="domain" description="Serpin" evidence="8">
    <location>
        <begin position="204"/>
        <end position="557"/>
    </location>
</feature>
<keyword evidence="3" id="KW-0964">Secreted</keyword>
<dbReference type="PANTHER" id="PTHR11461:SF211">
    <property type="entry name" value="GH10112P-RELATED"/>
    <property type="match status" value="1"/>
</dbReference>
<dbReference type="InterPro" id="IPR042185">
    <property type="entry name" value="Serpin_sf_2"/>
</dbReference>
<dbReference type="InterPro" id="IPR000215">
    <property type="entry name" value="Serpin_fam"/>
</dbReference>
<evidence type="ECO:0000259" key="8">
    <source>
        <dbReference type="SMART" id="SM00093"/>
    </source>
</evidence>
<evidence type="ECO:0000256" key="5">
    <source>
        <dbReference type="ARBA" id="ARBA00022900"/>
    </source>
</evidence>
<dbReference type="AlphaFoldDB" id="A0A9J6G7J0"/>
<dbReference type="GO" id="GO:0004867">
    <property type="term" value="F:serine-type endopeptidase inhibitor activity"/>
    <property type="evidence" value="ECO:0007669"/>
    <property type="project" value="UniProtKB-KW"/>
</dbReference>
<dbReference type="InterPro" id="IPR023796">
    <property type="entry name" value="Serpin_dom"/>
</dbReference>
<dbReference type="InterPro" id="IPR036186">
    <property type="entry name" value="Serpin_sf"/>
</dbReference>
<dbReference type="SUPFAM" id="SSF56574">
    <property type="entry name" value="Serpins"/>
    <property type="match status" value="1"/>
</dbReference>
<evidence type="ECO:0000313" key="10">
    <source>
        <dbReference type="Proteomes" id="UP000821853"/>
    </source>
</evidence>
<keyword evidence="4" id="KW-0646">Protease inhibitor</keyword>
<evidence type="ECO:0000256" key="3">
    <source>
        <dbReference type="ARBA" id="ARBA00022525"/>
    </source>
</evidence>
<dbReference type="SMART" id="SM00093">
    <property type="entry name" value="SERPIN"/>
    <property type="match status" value="1"/>
</dbReference>
<dbReference type="GO" id="GO:0005615">
    <property type="term" value="C:extracellular space"/>
    <property type="evidence" value="ECO:0007669"/>
    <property type="project" value="InterPro"/>
</dbReference>
<organism evidence="9 10">
    <name type="scientific">Haemaphysalis longicornis</name>
    <name type="common">Bush tick</name>
    <dbReference type="NCBI Taxonomy" id="44386"/>
    <lineage>
        <taxon>Eukaryota</taxon>
        <taxon>Metazoa</taxon>
        <taxon>Ecdysozoa</taxon>
        <taxon>Arthropoda</taxon>
        <taxon>Chelicerata</taxon>
        <taxon>Arachnida</taxon>
        <taxon>Acari</taxon>
        <taxon>Parasitiformes</taxon>
        <taxon>Ixodida</taxon>
        <taxon>Ixodoidea</taxon>
        <taxon>Ixodidae</taxon>
        <taxon>Haemaphysalinae</taxon>
        <taxon>Haemaphysalis</taxon>
    </lineage>
</organism>
<dbReference type="PANTHER" id="PTHR11461">
    <property type="entry name" value="SERINE PROTEASE INHIBITOR, SERPIN"/>
    <property type="match status" value="1"/>
</dbReference>
<evidence type="ECO:0000256" key="2">
    <source>
        <dbReference type="ARBA" id="ARBA00009500"/>
    </source>
</evidence>
<comment type="subcellular location">
    <subcellularLocation>
        <location evidence="1">Secreted</location>
    </subcellularLocation>
</comment>
<evidence type="ECO:0000256" key="4">
    <source>
        <dbReference type="ARBA" id="ARBA00022690"/>
    </source>
</evidence>
<dbReference type="Proteomes" id="UP000821853">
    <property type="component" value="Chromosome 3"/>
</dbReference>
<evidence type="ECO:0000256" key="6">
    <source>
        <dbReference type="ARBA" id="ARBA00023180"/>
    </source>
</evidence>
<sequence>MVNEPTPSLVSFPLVAARRATSECYALRRKGGRSHVTGLALPHTSLPLLCACRINGLASLRRLSDLGDYRASLDTVPVACLLLFSRQRGPRTRRNHSGRREVVCSFRGDLERALLRVFSGAGEQEIDFEPPSSLGSHKTAMPHPSAPTLRMGCLATAILCSYLVLGSSAAPSGGQTNNLVDSVAPGPPDIVPEGVAKASNEFGLALYRTLVNSSSSGNIFFSPWSLSRVLAMVLLGARNETAAELSRALAMDNLDDPMAALAAQQKLARHLLTNSSELASSTIALTRVGDPVSAEYRANLDQYLGDGGVMEVDFSRPEDLLSRVNGEVSRVTEGRIQNALHRSPDPMSKLLLLNAIHFRGIWQKAFNPNDSFDGVFRGLSRNTPVRMMIGKGRFPLAYEGSAYVLELPYTGESSLLLALPRRRSVKDLSDIENRLEQILLSARPELRPIEIEIPRMTVRTSVDLKEPLKRLGVKALFSERYADLRGIQAEGGLYVEDVHHRAALEVDEKGTEASGSTVAIIVSRIGTPRFSADRPFVFAIKHRPTGLLLFVGRVTDL</sequence>